<feature type="signal peptide" evidence="1">
    <location>
        <begin position="1"/>
        <end position="21"/>
    </location>
</feature>
<dbReference type="InterPro" id="IPR003609">
    <property type="entry name" value="Pan_app"/>
</dbReference>
<name>A0A395MIF4_9HYPO</name>
<protein>
    <recommendedName>
        <fullName evidence="2">Apple domain-containing protein</fullName>
    </recommendedName>
</protein>
<organism evidence="3 4">
    <name type="scientific">Fusarium flagelliforme</name>
    <dbReference type="NCBI Taxonomy" id="2675880"/>
    <lineage>
        <taxon>Eukaryota</taxon>
        <taxon>Fungi</taxon>
        <taxon>Dikarya</taxon>
        <taxon>Ascomycota</taxon>
        <taxon>Pezizomycotina</taxon>
        <taxon>Sordariomycetes</taxon>
        <taxon>Hypocreomycetidae</taxon>
        <taxon>Hypocreales</taxon>
        <taxon>Nectriaceae</taxon>
        <taxon>Fusarium</taxon>
        <taxon>Fusarium incarnatum-equiseti species complex</taxon>
    </lineage>
</organism>
<evidence type="ECO:0000313" key="3">
    <source>
        <dbReference type="EMBL" id="RFN46939.1"/>
    </source>
</evidence>
<comment type="caution">
    <text evidence="3">The sequence shown here is derived from an EMBL/GenBank/DDBJ whole genome shotgun (WGS) entry which is preliminary data.</text>
</comment>
<evidence type="ECO:0000259" key="2">
    <source>
        <dbReference type="Pfam" id="PF00024"/>
    </source>
</evidence>
<evidence type="ECO:0000256" key="1">
    <source>
        <dbReference type="SAM" id="SignalP"/>
    </source>
</evidence>
<keyword evidence="4" id="KW-1185">Reference proteome</keyword>
<keyword evidence="1" id="KW-0732">Signal</keyword>
<evidence type="ECO:0000313" key="4">
    <source>
        <dbReference type="Proteomes" id="UP000265631"/>
    </source>
</evidence>
<dbReference type="Pfam" id="PF00024">
    <property type="entry name" value="PAN_1"/>
    <property type="match status" value="1"/>
</dbReference>
<dbReference type="EMBL" id="PXXK01000278">
    <property type="protein sequence ID" value="RFN46939.1"/>
    <property type="molecule type" value="Genomic_DNA"/>
</dbReference>
<gene>
    <name evidence="3" type="ORF">FIE12Z_8827</name>
</gene>
<dbReference type="OrthoDB" id="10562609at2759"/>
<dbReference type="AlphaFoldDB" id="A0A395MIF4"/>
<accession>A0A395MIF4</accession>
<feature type="domain" description="Apple" evidence="2">
    <location>
        <begin position="140"/>
        <end position="179"/>
    </location>
</feature>
<dbReference type="Proteomes" id="UP000265631">
    <property type="component" value="Unassembled WGS sequence"/>
</dbReference>
<feature type="chain" id="PRO_5017230787" description="Apple domain-containing protein" evidence="1">
    <location>
        <begin position="22"/>
        <end position="193"/>
    </location>
</feature>
<proteinExistence type="predicted"/>
<reference evidence="3 4" key="1">
    <citation type="journal article" date="2018" name="PLoS Pathog.">
        <title>Evolution of structural diversity of trichothecenes, a family of toxins produced by plant pathogenic and entomopathogenic fungi.</title>
        <authorList>
            <person name="Proctor R.H."/>
            <person name="McCormick S.P."/>
            <person name="Kim H.S."/>
            <person name="Cardoza R.E."/>
            <person name="Stanley A.M."/>
            <person name="Lindo L."/>
            <person name="Kelly A."/>
            <person name="Brown D.W."/>
            <person name="Lee T."/>
            <person name="Vaughan M.M."/>
            <person name="Alexander N.J."/>
            <person name="Busman M."/>
            <person name="Gutierrez S."/>
        </authorList>
    </citation>
    <scope>NUCLEOTIDE SEQUENCE [LARGE SCALE GENOMIC DNA]</scope>
    <source>
        <strain evidence="3 4">NRRL 13405</strain>
    </source>
</reference>
<sequence>MVHSTMLAGTFALFALAGVNAGPCHPSPSITTTAVSTSIAATETLSLSVSAIESATTTNAAESETETVIVAEIGTTTTIAVTTTETEATAAATTTTAAQEEPEPMCDDLFSPYTAAGVSSYQLLCGQIGVGARVVGEADFSVTSYQECLDACSLISSCWGVNYHNSQFTCTMWSQVNSFYDDVDYSTSKRMSF</sequence>